<dbReference type="GO" id="GO:0005634">
    <property type="term" value="C:nucleus"/>
    <property type="evidence" value="ECO:0007669"/>
    <property type="project" value="UniProtKB-SubCell"/>
</dbReference>
<feature type="domain" description="C2H2-type" evidence="11">
    <location>
        <begin position="140"/>
        <end position="164"/>
    </location>
</feature>
<feature type="non-terminal residue" evidence="12">
    <location>
        <position position="1"/>
    </location>
</feature>
<evidence type="ECO:0000256" key="7">
    <source>
        <dbReference type="ARBA" id="ARBA00023015"/>
    </source>
</evidence>
<dbReference type="FunFam" id="3.30.160.60:FF:000688">
    <property type="entry name" value="zinc finger protein 197 isoform X1"/>
    <property type="match status" value="1"/>
</dbReference>
<dbReference type="InParanoid" id="C3ZQS6"/>
<organism>
    <name type="scientific">Branchiostoma floridae</name>
    <name type="common">Florida lancelet</name>
    <name type="synonym">Amphioxus</name>
    <dbReference type="NCBI Taxonomy" id="7739"/>
    <lineage>
        <taxon>Eukaryota</taxon>
        <taxon>Metazoa</taxon>
        <taxon>Chordata</taxon>
        <taxon>Cephalochordata</taxon>
        <taxon>Leptocardii</taxon>
        <taxon>Amphioxiformes</taxon>
        <taxon>Branchiostomatidae</taxon>
        <taxon>Branchiostoma</taxon>
    </lineage>
</organism>
<keyword evidence="9" id="KW-0539">Nucleus</keyword>
<dbReference type="GO" id="GO:0003676">
    <property type="term" value="F:nucleic acid binding"/>
    <property type="evidence" value="ECO:0007669"/>
    <property type="project" value="InterPro"/>
</dbReference>
<evidence type="ECO:0000256" key="8">
    <source>
        <dbReference type="ARBA" id="ARBA00023163"/>
    </source>
</evidence>
<feature type="domain" description="C2H2-type" evidence="11">
    <location>
        <begin position="27"/>
        <end position="47"/>
    </location>
</feature>
<feature type="non-terminal residue" evidence="12">
    <location>
        <position position="247"/>
    </location>
</feature>
<dbReference type="InterPro" id="IPR013087">
    <property type="entry name" value="Znf_C2H2_type"/>
</dbReference>
<dbReference type="SUPFAM" id="SSF57667">
    <property type="entry name" value="beta-beta-alpha zinc fingers"/>
    <property type="match status" value="4"/>
</dbReference>
<evidence type="ECO:0000256" key="10">
    <source>
        <dbReference type="PROSITE-ProRule" id="PRU00042"/>
    </source>
</evidence>
<dbReference type="PANTHER" id="PTHR45944">
    <property type="entry name" value="SCHNURRI, ISOFORM F"/>
    <property type="match status" value="1"/>
</dbReference>
<dbReference type="SMART" id="SM00451">
    <property type="entry name" value="ZnF_U1"/>
    <property type="match status" value="2"/>
</dbReference>
<dbReference type="STRING" id="7739.C3ZQS6"/>
<protein>
    <recommendedName>
        <fullName evidence="11">C2H2-type domain-containing protein</fullName>
    </recommendedName>
</protein>
<feature type="domain" description="C2H2-type" evidence="11">
    <location>
        <begin position="218"/>
        <end position="246"/>
    </location>
</feature>
<dbReference type="PROSITE" id="PS00028">
    <property type="entry name" value="ZINC_FINGER_C2H2_1"/>
    <property type="match status" value="6"/>
</dbReference>
<dbReference type="EMBL" id="GG666662">
    <property type="protein sequence ID" value="EEN45122.1"/>
    <property type="molecule type" value="Genomic_DNA"/>
</dbReference>
<dbReference type="GO" id="GO:0008270">
    <property type="term" value="F:zinc ion binding"/>
    <property type="evidence" value="ECO:0007669"/>
    <property type="project" value="UniProtKB-KW"/>
</dbReference>
<evidence type="ECO:0000256" key="1">
    <source>
        <dbReference type="ARBA" id="ARBA00004123"/>
    </source>
</evidence>
<keyword evidence="7" id="KW-0805">Transcription regulation</keyword>
<dbReference type="PANTHER" id="PTHR45944:SF2">
    <property type="entry name" value="SCHNURRI, ISOFORM F"/>
    <property type="match status" value="1"/>
</dbReference>
<keyword evidence="4" id="KW-0677">Repeat</keyword>
<feature type="domain" description="C2H2-type" evidence="11">
    <location>
        <begin position="112"/>
        <end position="139"/>
    </location>
</feature>
<evidence type="ECO:0000256" key="3">
    <source>
        <dbReference type="ARBA" id="ARBA00022723"/>
    </source>
</evidence>
<keyword evidence="5 10" id="KW-0863">Zinc-finger</keyword>
<evidence type="ECO:0000313" key="12">
    <source>
        <dbReference type="EMBL" id="EEN45122.1"/>
    </source>
</evidence>
<reference evidence="12" key="1">
    <citation type="journal article" date="2008" name="Nature">
        <title>The amphioxus genome and the evolution of the chordate karyotype.</title>
        <authorList>
            <consortium name="US DOE Joint Genome Institute (JGI-PGF)"/>
            <person name="Putnam N.H."/>
            <person name="Butts T."/>
            <person name="Ferrier D.E.K."/>
            <person name="Furlong R.F."/>
            <person name="Hellsten U."/>
            <person name="Kawashima T."/>
            <person name="Robinson-Rechavi M."/>
            <person name="Shoguchi E."/>
            <person name="Terry A."/>
            <person name="Yu J.-K."/>
            <person name="Benito-Gutierrez E.L."/>
            <person name="Dubchak I."/>
            <person name="Garcia-Fernandez J."/>
            <person name="Gibson-Brown J.J."/>
            <person name="Grigoriev I.V."/>
            <person name="Horton A.C."/>
            <person name="de Jong P.J."/>
            <person name="Jurka J."/>
            <person name="Kapitonov V.V."/>
            <person name="Kohara Y."/>
            <person name="Kuroki Y."/>
            <person name="Lindquist E."/>
            <person name="Lucas S."/>
            <person name="Osoegawa K."/>
            <person name="Pennacchio L.A."/>
            <person name="Salamov A.A."/>
            <person name="Satou Y."/>
            <person name="Sauka-Spengler T."/>
            <person name="Schmutz J."/>
            <person name="Shin-I T."/>
            <person name="Toyoda A."/>
            <person name="Bronner-Fraser M."/>
            <person name="Fujiyama A."/>
            <person name="Holland L.Z."/>
            <person name="Holland P.W.H."/>
            <person name="Satoh N."/>
            <person name="Rokhsar D.S."/>
        </authorList>
    </citation>
    <scope>NUCLEOTIDE SEQUENCE [LARGE SCALE GENOMIC DNA]</scope>
    <source>
        <strain evidence="12">S238N-H82</strain>
        <tissue evidence="12">Testes</tissue>
    </source>
</reference>
<proteinExistence type="predicted"/>
<evidence type="ECO:0000259" key="11">
    <source>
        <dbReference type="PROSITE" id="PS50157"/>
    </source>
</evidence>
<evidence type="ECO:0000256" key="5">
    <source>
        <dbReference type="ARBA" id="ARBA00022771"/>
    </source>
</evidence>
<dbReference type="Gene3D" id="3.30.160.60">
    <property type="entry name" value="Classic Zinc Finger"/>
    <property type="match status" value="7"/>
</dbReference>
<evidence type="ECO:0000256" key="4">
    <source>
        <dbReference type="ARBA" id="ARBA00022737"/>
    </source>
</evidence>
<dbReference type="InterPro" id="IPR003604">
    <property type="entry name" value="Matrin/U1-like-C_Znf_C2H2"/>
</dbReference>
<dbReference type="AlphaFoldDB" id="C3ZQS6"/>
<keyword evidence="3" id="KW-0479">Metal-binding</keyword>
<dbReference type="InterPro" id="IPR051969">
    <property type="entry name" value="Zinc-finger_DNA-bd_regulators"/>
</dbReference>
<dbReference type="GO" id="GO:0006355">
    <property type="term" value="P:regulation of DNA-templated transcription"/>
    <property type="evidence" value="ECO:0007669"/>
    <property type="project" value="UniProtKB-ARBA"/>
</dbReference>
<dbReference type="SMART" id="SM00355">
    <property type="entry name" value="ZnF_C2H2"/>
    <property type="match status" value="8"/>
</dbReference>
<keyword evidence="6" id="KW-0862">Zinc</keyword>
<feature type="domain" description="C2H2-type" evidence="11">
    <location>
        <begin position="1"/>
        <end position="26"/>
    </location>
</feature>
<dbReference type="eggNOG" id="KOG1721">
    <property type="taxonomic scope" value="Eukaryota"/>
</dbReference>
<gene>
    <name evidence="12" type="ORF">BRAFLDRAFT_146816</name>
</gene>
<accession>C3ZQS6</accession>
<dbReference type="PROSITE" id="PS50157">
    <property type="entry name" value="ZINC_FINGER_C2H2_2"/>
    <property type="match status" value="8"/>
</dbReference>
<dbReference type="FunFam" id="3.30.160.60:FF:000033">
    <property type="entry name" value="Immunodeficiency virus type I enhancer binding protein 1"/>
    <property type="match status" value="1"/>
</dbReference>
<dbReference type="InterPro" id="IPR036236">
    <property type="entry name" value="Znf_C2H2_sf"/>
</dbReference>
<evidence type="ECO:0000256" key="9">
    <source>
        <dbReference type="ARBA" id="ARBA00023242"/>
    </source>
</evidence>
<dbReference type="FunFam" id="3.30.160.60:FF:000083">
    <property type="entry name" value="Immunodeficiency virus type I enhancer binding protein 1"/>
    <property type="match status" value="1"/>
</dbReference>
<name>C3ZQS6_BRAFL</name>
<keyword evidence="8" id="KW-0804">Transcription</keyword>
<feature type="domain" description="C2H2-type" evidence="11">
    <location>
        <begin position="192"/>
        <end position="219"/>
    </location>
</feature>
<keyword evidence="2" id="KW-0597">Phosphoprotein</keyword>
<dbReference type="Pfam" id="PF00096">
    <property type="entry name" value="zf-C2H2"/>
    <property type="match status" value="7"/>
</dbReference>
<evidence type="ECO:0000256" key="6">
    <source>
        <dbReference type="ARBA" id="ARBA00022833"/>
    </source>
</evidence>
<evidence type="ECO:0000256" key="2">
    <source>
        <dbReference type="ARBA" id="ARBA00022553"/>
    </source>
</evidence>
<sequence length="247" mass="28766">CPYCGRGCAKPSVLKKHIRSHTGERPYPCVPCGFAFKTKSNLYKHRRGRGKYVCEDCGIRCKKPSMLKKHIRTHTDVRPYHCKYCNFSFKTKGNLTKHMKSKAHNGQVEEFHTCHLCKRAFQWGRMLQEHMRAHVEERPFTCKECAVSFRTKGHLSKHERSQTHHLKVEADAQFMEWNEVEVVDSTNDPRPFKCKECKVAFRIPGHLAKHLSSDLAARTCPHCKRSFKSARYVSKHIQTRHSGVKNF</sequence>
<feature type="domain" description="C2H2-type" evidence="11">
    <location>
        <begin position="52"/>
        <end position="79"/>
    </location>
</feature>
<dbReference type="FunFam" id="3.30.160.60:FF:000624">
    <property type="entry name" value="zinc finger protein 697"/>
    <property type="match status" value="1"/>
</dbReference>
<feature type="domain" description="C2H2-type" evidence="11">
    <location>
        <begin position="80"/>
        <end position="109"/>
    </location>
</feature>
<comment type="subcellular location">
    <subcellularLocation>
        <location evidence="1">Nucleus</location>
    </subcellularLocation>
</comment>